<dbReference type="EMBL" id="JAIRBB010000003">
    <property type="protein sequence ID" value="MCG2430760.1"/>
    <property type="molecule type" value="Genomic_DNA"/>
</dbReference>
<dbReference type="NCBIfam" id="TIGR03696">
    <property type="entry name" value="Rhs_assc_core"/>
    <property type="match status" value="1"/>
</dbReference>
<sequence length="336" mass="36923">MLQPGRHANTSDYRYGFQGQEMDDEIKGDGNSLNYTFRMHDPRVGRFFAVDPLTKKYPDYSPYSFSGNKVIAYTELEGEEEVSYVEKLDYNGDAFDYLIAVPNAAITINNSVNVIWNSGVATVKKIYHDGIFGYGEAVVQEAVATGEGITDSTGILYDYTVNTPAKQQLKDLGEKVSSPEFFEGSLAFIGEAYVGSKFIGPKLPVKNTSPEISSIDDIPQIIKNKSAGDAARDNIAKRYPGSKIEQFRPTNDGARFFDVLTPDGIAIESKVGRTGLTTGKDGTLRQLLKDKELLDTGIVPEVWWKFSRSSTTGKIGPTPKLKVALEDAGIKIVINE</sequence>
<organism evidence="1 2">
    <name type="scientific">Aequorivita xiaoshiensis</name>
    <dbReference type="NCBI Taxonomy" id="2874476"/>
    <lineage>
        <taxon>Bacteria</taxon>
        <taxon>Pseudomonadati</taxon>
        <taxon>Bacteroidota</taxon>
        <taxon>Flavobacteriia</taxon>
        <taxon>Flavobacteriales</taxon>
        <taxon>Flavobacteriaceae</taxon>
        <taxon>Aequorivita</taxon>
    </lineage>
</organism>
<evidence type="ECO:0000313" key="1">
    <source>
        <dbReference type="EMBL" id="MCG2430760.1"/>
    </source>
</evidence>
<gene>
    <name evidence="1" type="ORF">K8344_06485</name>
</gene>
<dbReference type="InterPro" id="IPR022385">
    <property type="entry name" value="Rhs_assc_core"/>
</dbReference>
<reference evidence="1" key="1">
    <citation type="submission" date="2021-09" db="EMBL/GenBank/DDBJ databases">
        <title>Genome of Aequorivita sp. strain F64183.</title>
        <authorList>
            <person name="Wang Y."/>
        </authorList>
    </citation>
    <scope>NUCLEOTIDE SEQUENCE</scope>
    <source>
        <strain evidence="1">F64183</strain>
    </source>
</reference>
<name>A0A9X1R060_9FLAO</name>
<dbReference type="AlphaFoldDB" id="A0A9X1R060"/>
<protein>
    <recommendedName>
        <fullName evidence="3">RHS repeat-associated core domain-containing protein</fullName>
    </recommendedName>
</protein>
<keyword evidence="2" id="KW-1185">Reference proteome</keyword>
<evidence type="ECO:0008006" key="3">
    <source>
        <dbReference type="Google" id="ProtNLM"/>
    </source>
</evidence>
<dbReference type="Proteomes" id="UP001139462">
    <property type="component" value="Unassembled WGS sequence"/>
</dbReference>
<dbReference type="RefSeq" id="WP_237607923.1">
    <property type="nucleotide sequence ID" value="NZ_JAIRBB010000003.1"/>
</dbReference>
<proteinExistence type="predicted"/>
<evidence type="ECO:0000313" key="2">
    <source>
        <dbReference type="Proteomes" id="UP001139462"/>
    </source>
</evidence>
<dbReference type="Gene3D" id="2.180.10.10">
    <property type="entry name" value="RHS repeat-associated core"/>
    <property type="match status" value="1"/>
</dbReference>
<accession>A0A9X1R060</accession>
<comment type="caution">
    <text evidence="1">The sequence shown here is derived from an EMBL/GenBank/DDBJ whole genome shotgun (WGS) entry which is preliminary data.</text>
</comment>